<evidence type="ECO:0000313" key="2">
    <source>
        <dbReference type="Proteomes" id="UP000822993"/>
    </source>
</evidence>
<dbReference type="RefSeq" id="WP_193721430.1">
    <property type="nucleotide sequence ID" value="NZ_JACSPN010000037.1"/>
</dbReference>
<dbReference type="AlphaFoldDB" id="A0A9D5Z180"/>
<organism evidence="1 2">
    <name type="scientific">Oerskovia douganii</name>
    <dbReference type="NCBI Taxonomy" id="2762210"/>
    <lineage>
        <taxon>Bacteria</taxon>
        <taxon>Bacillati</taxon>
        <taxon>Actinomycetota</taxon>
        <taxon>Actinomycetes</taxon>
        <taxon>Micrococcales</taxon>
        <taxon>Cellulomonadaceae</taxon>
        <taxon>Oerskovia</taxon>
    </lineage>
</organism>
<sequence length="69" mass="7613">MIRPQWVWELDDADGRALTTPVSPAFTNQFDAEQWLGETWRDLAAQGAVAARLLNDGAQVTATVELRTA</sequence>
<dbReference type="Proteomes" id="UP000822993">
    <property type="component" value="Unassembled WGS sequence"/>
</dbReference>
<dbReference type="EMBL" id="JACSPN010000037">
    <property type="protein sequence ID" value="MBE7702236.1"/>
    <property type="molecule type" value="Genomic_DNA"/>
</dbReference>
<protein>
    <submittedName>
        <fullName evidence="1">Uncharacterized protein</fullName>
    </submittedName>
</protein>
<accession>A0A9D5Z180</accession>
<comment type="caution">
    <text evidence="1">The sequence shown here is derived from an EMBL/GenBank/DDBJ whole genome shotgun (WGS) entry which is preliminary data.</text>
</comment>
<name>A0A9D5Z180_9CELL</name>
<evidence type="ECO:0000313" key="1">
    <source>
        <dbReference type="EMBL" id="MBE7702236.1"/>
    </source>
</evidence>
<reference evidence="1 2" key="1">
    <citation type="submission" date="2020-08" db="EMBL/GenBank/DDBJ databases">
        <title>A Genomic Blueprint of the Chicken Gut Microbiome.</title>
        <authorList>
            <person name="Gilroy R."/>
            <person name="Ravi A."/>
            <person name="Getino M."/>
            <person name="Pursley I."/>
            <person name="Horton D.L."/>
            <person name="Alikhan N.-F."/>
            <person name="Baker D."/>
            <person name="Gharbi K."/>
            <person name="Hall N."/>
            <person name="Watson M."/>
            <person name="Adriaenssens E.M."/>
            <person name="Foster-Nyarko E."/>
            <person name="Jarju S."/>
            <person name="Secka A."/>
            <person name="Antonio M."/>
            <person name="Oren A."/>
            <person name="Chaudhuri R."/>
            <person name="La Ragione R.M."/>
            <person name="Hildebrand F."/>
            <person name="Pallen M.J."/>
        </authorList>
    </citation>
    <scope>NUCLEOTIDE SEQUENCE [LARGE SCALE GENOMIC DNA]</scope>
    <source>
        <strain evidence="1 2">Sa1BUA8</strain>
    </source>
</reference>
<keyword evidence="2" id="KW-1185">Reference proteome</keyword>
<proteinExistence type="predicted"/>
<gene>
    <name evidence="1" type="ORF">H9623_18245</name>
</gene>